<evidence type="ECO:0000256" key="1">
    <source>
        <dbReference type="SAM" id="MobiDB-lite"/>
    </source>
</evidence>
<reference evidence="2" key="1">
    <citation type="submission" date="2022-07" db="EMBL/GenBank/DDBJ databases">
        <title>Draft genome sequence of Zalerion maritima ATCC 34329, a (micro)plastics degrading marine fungus.</title>
        <authorList>
            <person name="Paco A."/>
            <person name="Goncalves M.F.M."/>
            <person name="Rocha-Santos T.A.P."/>
            <person name="Alves A."/>
        </authorList>
    </citation>
    <scope>NUCLEOTIDE SEQUENCE</scope>
    <source>
        <strain evidence="2">ATCC 34329</strain>
    </source>
</reference>
<gene>
    <name evidence="2" type="ORF">MKZ38_003071</name>
</gene>
<comment type="caution">
    <text evidence="2">The sequence shown here is derived from an EMBL/GenBank/DDBJ whole genome shotgun (WGS) entry which is preliminary data.</text>
</comment>
<keyword evidence="3" id="KW-1185">Reference proteome</keyword>
<dbReference type="EMBL" id="JAKWBI020000198">
    <property type="protein sequence ID" value="KAJ2899399.1"/>
    <property type="molecule type" value="Genomic_DNA"/>
</dbReference>
<feature type="compositionally biased region" description="Low complexity" evidence="1">
    <location>
        <begin position="138"/>
        <end position="150"/>
    </location>
</feature>
<feature type="region of interest" description="Disordered" evidence="1">
    <location>
        <begin position="123"/>
        <end position="158"/>
    </location>
</feature>
<feature type="region of interest" description="Disordered" evidence="1">
    <location>
        <begin position="38"/>
        <end position="68"/>
    </location>
</feature>
<name>A0AAD5RPG2_9PEZI</name>
<dbReference type="AlphaFoldDB" id="A0AAD5RPG2"/>
<accession>A0AAD5RPG2</accession>
<protein>
    <submittedName>
        <fullName evidence="2">Uncharacterized protein</fullName>
    </submittedName>
</protein>
<dbReference type="Proteomes" id="UP001201980">
    <property type="component" value="Unassembled WGS sequence"/>
</dbReference>
<sequence length="204" mass="22929">MQSQNSRPPTKEGTSLFPIIDNPGCCGPGLHYIEARRRQRRENQRRSPTTSFKGLCDSHIGPVGSPRNLTQDLGFPIYDSRRKQATQGPRHRLQEAKDAVVFNIHSVCQNIAQDTSDMGLSFQWRRTKGPSSTRDRTSISSTIDSSSSSTQYSRLKESRDHYDEDEIIEIGTARVAQVIKAGTVRLIEIRELKARKEAGDKNNS</sequence>
<evidence type="ECO:0000313" key="3">
    <source>
        <dbReference type="Proteomes" id="UP001201980"/>
    </source>
</evidence>
<evidence type="ECO:0000313" key="2">
    <source>
        <dbReference type="EMBL" id="KAJ2899399.1"/>
    </source>
</evidence>
<proteinExistence type="predicted"/>
<organism evidence="2 3">
    <name type="scientific">Zalerion maritima</name>
    <dbReference type="NCBI Taxonomy" id="339359"/>
    <lineage>
        <taxon>Eukaryota</taxon>
        <taxon>Fungi</taxon>
        <taxon>Dikarya</taxon>
        <taxon>Ascomycota</taxon>
        <taxon>Pezizomycotina</taxon>
        <taxon>Sordariomycetes</taxon>
        <taxon>Lulworthiomycetidae</taxon>
        <taxon>Lulworthiales</taxon>
        <taxon>Lulworthiaceae</taxon>
        <taxon>Zalerion</taxon>
    </lineage>
</organism>